<dbReference type="EMBL" id="MFJB01000020">
    <property type="protein sequence ID" value="OGG00657.1"/>
    <property type="molecule type" value="Genomic_DNA"/>
</dbReference>
<organism evidence="6 7">
    <name type="scientific">Candidatus Gottesmanbacteria bacterium RBG_16_38_7b</name>
    <dbReference type="NCBI Taxonomy" id="1798372"/>
    <lineage>
        <taxon>Bacteria</taxon>
        <taxon>Candidatus Gottesmaniibacteriota</taxon>
    </lineage>
</organism>
<accession>A0A1F5YL11</accession>
<evidence type="ECO:0000256" key="5">
    <source>
        <dbReference type="ARBA" id="ARBA00035477"/>
    </source>
</evidence>
<protein>
    <recommendedName>
        <fullName evidence="4">Large ribosomal subunit protein bL27</fullName>
    </recommendedName>
    <alternativeName>
        <fullName evidence="5">50S ribosomal protein L27</fullName>
    </alternativeName>
</protein>
<dbReference type="PRINTS" id="PR00063">
    <property type="entry name" value="RIBOSOMALL27"/>
</dbReference>
<dbReference type="GO" id="GO:0005840">
    <property type="term" value="C:ribosome"/>
    <property type="evidence" value="ECO:0007669"/>
    <property type="project" value="UniProtKB-KW"/>
</dbReference>
<evidence type="ECO:0000313" key="6">
    <source>
        <dbReference type="EMBL" id="OGG00657.1"/>
    </source>
</evidence>
<dbReference type="AlphaFoldDB" id="A0A1F5YL11"/>
<evidence type="ECO:0000313" key="7">
    <source>
        <dbReference type="Proteomes" id="UP000177396"/>
    </source>
</evidence>
<dbReference type="Proteomes" id="UP000177396">
    <property type="component" value="Unassembled WGS sequence"/>
</dbReference>
<dbReference type="SUPFAM" id="SSF110324">
    <property type="entry name" value="Ribosomal L27 protein-like"/>
    <property type="match status" value="1"/>
</dbReference>
<dbReference type="GO" id="GO:1990904">
    <property type="term" value="C:ribonucleoprotein complex"/>
    <property type="evidence" value="ECO:0007669"/>
    <property type="project" value="UniProtKB-KW"/>
</dbReference>
<dbReference type="NCBIfam" id="TIGR00062">
    <property type="entry name" value="L27"/>
    <property type="match status" value="1"/>
</dbReference>
<reference evidence="6 7" key="1">
    <citation type="journal article" date="2016" name="Nat. Commun.">
        <title>Thousands of microbial genomes shed light on interconnected biogeochemical processes in an aquifer system.</title>
        <authorList>
            <person name="Anantharaman K."/>
            <person name="Brown C.T."/>
            <person name="Hug L.A."/>
            <person name="Sharon I."/>
            <person name="Castelle C.J."/>
            <person name="Probst A.J."/>
            <person name="Thomas B.C."/>
            <person name="Singh A."/>
            <person name="Wilkins M.J."/>
            <person name="Karaoz U."/>
            <person name="Brodie E.L."/>
            <person name="Williams K.H."/>
            <person name="Hubbard S.S."/>
            <person name="Banfield J.F."/>
        </authorList>
    </citation>
    <scope>NUCLEOTIDE SEQUENCE [LARGE SCALE GENOMIC DNA]</scope>
</reference>
<proteinExistence type="inferred from homology"/>
<dbReference type="GO" id="GO:0003735">
    <property type="term" value="F:structural constituent of ribosome"/>
    <property type="evidence" value="ECO:0007669"/>
    <property type="project" value="InterPro"/>
</dbReference>
<dbReference type="FunFam" id="2.40.50.100:FF:000060">
    <property type="entry name" value="Apicoplast ribosomal protein L27"/>
    <property type="match status" value="1"/>
</dbReference>
<comment type="similarity">
    <text evidence="1">Belongs to the bacterial ribosomal protein bL27 family.</text>
</comment>
<evidence type="ECO:0000256" key="1">
    <source>
        <dbReference type="ARBA" id="ARBA00010797"/>
    </source>
</evidence>
<dbReference type="Pfam" id="PF01016">
    <property type="entry name" value="Ribosomal_L27"/>
    <property type="match status" value="1"/>
</dbReference>
<name>A0A1F5YL11_9BACT</name>
<keyword evidence="3" id="KW-0687">Ribonucleoprotein</keyword>
<evidence type="ECO:0000256" key="4">
    <source>
        <dbReference type="ARBA" id="ARBA00035175"/>
    </source>
</evidence>
<sequence>MAHIKTGGTTKGNRDSTSKRLGVKIFGGEKVIPGNIIIRQKGTKFHAGIGVKMGKDFTLFAVKEGIINFKKKLSHQIIEVI</sequence>
<dbReference type="PANTHER" id="PTHR15893">
    <property type="entry name" value="RIBOSOMAL PROTEIN L27"/>
    <property type="match status" value="1"/>
</dbReference>
<keyword evidence="2 6" id="KW-0689">Ribosomal protein</keyword>
<evidence type="ECO:0000256" key="3">
    <source>
        <dbReference type="ARBA" id="ARBA00023274"/>
    </source>
</evidence>
<evidence type="ECO:0000256" key="2">
    <source>
        <dbReference type="ARBA" id="ARBA00022980"/>
    </source>
</evidence>
<dbReference type="GO" id="GO:0006412">
    <property type="term" value="P:translation"/>
    <property type="evidence" value="ECO:0007669"/>
    <property type="project" value="InterPro"/>
</dbReference>
<comment type="caution">
    <text evidence="6">The sequence shown here is derived from an EMBL/GenBank/DDBJ whole genome shotgun (WGS) entry which is preliminary data.</text>
</comment>
<dbReference type="PANTHER" id="PTHR15893:SF0">
    <property type="entry name" value="LARGE RIBOSOMAL SUBUNIT PROTEIN BL27M"/>
    <property type="match status" value="1"/>
</dbReference>
<dbReference type="InterPro" id="IPR001684">
    <property type="entry name" value="Ribosomal_bL27"/>
</dbReference>
<dbReference type="Gene3D" id="2.40.50.100">
    <property type="match status" value="1"/>
</dbReference>
<gene>
    <name evidence="6" type="ORF">A2153_06270</name>
</gene>